<accession>A0ABP7XEW4</accession>
<gene>
    <name evidence="2" type="ORF">GCM10022393_11490</name>
</gene>
<feature type="domain" description="N-acetyltransferase" evidence="1">
    <location>
        <begin position="3"/>
        <end position="155"/>
    </location>
</feature>
<dbReference type="InterPro" id="IPR000182">
    <property type="entry name" value="GNAT_dom"/>
</dbReference>
<dbReference type="CDD" id="cd04301">
    <property type="entry name" value="NAT_SF"/>
    <property type="match status" value="1"/>
</dbReference>
<organism evidence="2 3">
    <name type="scientific">Aquimarina addita</name>
    <dbReference type="NCBI Taxonomy" id="870485"/>
    <lineage>
        <taxon>Bacteria</taxon>
        <taxon>Pseudomonadati</taxon>
        <taxon>Bacteroidota</taxon>
        <taxon>Flavobacteriia</taxon>
        <taxon>Flavobacteriales</taxon>
        <taxon>Flavobacteriaceae</taxon>
        <taxon>Aquimarina</taxon>
    </lineage>
</organism>
<dbReference type="RefSeq" id="WP_344925522.1">
    <property type="nucleotide sequence ID" value="NZ_BAABCW010000003.1"/>
</dbReference>
<comment type="caution">
    <text evidence="2">The sequence shown here is derived from an EMBL/GenBank/DDBJ whole genome shotgun (WGS) entry which is preliminary data.</text>
</comment>
<dbReference type="Gene3D" id="3.40.630.30">
    <property type="match status" value="1"/>
</dbReference>
<reference evidence="3" key="1">
    <citation type="journal article" date="2019" name="Int. J. Syst. Evol. Microbiol.">
        <title>The Global Catalogue of Microorganisms (GCM) 10K type strain sequencing project: providing services to taxonomists for standard genome sequencing and annotation.</title>
        <authorList>
            <consortium name="The Broad Institute Genomics Platform"/>
            <consortium name="The Broad Institute Genome Sequencing Center for Infectious Disease"/>
            <person name="Wu L."/>
            <person name="Ma J."/>
        </authorList>
    </citation>
    <scope>NUCLEOTIDE SEQUENCE [LARGE SCALE GENOMIC DNA]</scope>
    <source>
        <strain evidence="3">JCM 17106</strain>
    </source>
</reference>
<dbReference type="EMBL" id="BAABCW010000003">
    <property type="protein sequence ID" value="GAA4112859.1"/>
    <property type="molecule type" value="Genomic_DNA"/>
</dbReference>
<dbReference type="PROSITE" id="PS51186">
    <property type="entry name" value="GNAT"/>
    <property type="match status" value="1"/>
</dbReference>
<proteinExistence type="predicted"/>
<keyword evidence="3" id="KW-1185">Reference proteome</keyword>
<evidence type="ECO:0000313" key="2">
    <source>
        <dbReference type="EMBL" id="GAA4112859.1"/>
    </source>
</evidence>
<evidence type="ECO:0000259" key="1">
    <source>
        <dbReference type="PROSITE" id="PS51186"/>
    </source>
</evidence>
<dbReference type="PANTHER" id="PTHR43451:SF1">
    <property type="entry name" value="ACETYLTRANSFERASE"/>
    <property type="match status" value="1"/>
</dbReference>
<dbReference type="Pfam" id="PF13673">
    <property type="entry name" value="Acetyltransf_10"/>
    <property type="match status" value="1"/>
</dbReference>
<evidence type="ECO:0000313" key="3">
    <source>
        <dbReference type="Proteomes" id="UP001500459"/>
    </source>
</evidence>
<dbReference type="InterPro" id="IPR052564">
    <property type="entry name" value="N-acetyltrans/Recomb-assoc"/>
</dbReference>
<dbReference type="PANTHER" id="PTHR43451">
    <property type="entry name" value="ACETYLTRANSFERASE (GNAT) FAMILY PROTEIN"/>
    <property type="match status" value="1"/>
</dbReference>
<dbReference type="SUPFAM" id="SSF55729">
    <property type="entry name" value="Acyl-CoA N-acyltransferases (Nat)"/>
    <property type="match status" value="1"/>
</dbReference>
<protein>
    <submittedName>
        <fullName evidence="2">GNAT family N-acetyltransferase</fullName>
    </submittedName>
</protein>
<name>A0ABP7XEW4_9FLAO</name>
<sequence>MKYQISKATSGDLPLMQRLFYQTVTMYGAKLFTKDEVKMYSKLAINTKYWEQKFLYDLVYNAKLNGEVIGSFSLTKEGFIEYIFVHQNYQGKGIANSLYKALENAAKESGLVRLTTRVNSSTGTFFKKNGFEVVKEIKKVAGGEEVVHIVGTKEI</sequence>
<dbReference type="Proteomes" id="UP001500459">
    <property type="component" value="Unassembled WGS sequence"/>
</dbReference>
<dbReference type="InterPro" id="IPR016181">
    <property type="entry name" value="Acyl_CoA_acyltransferase"/>
</dbReference>